<proteinExistence type="predicted"/>
<keyword evidence="2" id="KW-0963">Cytoplasm</keyword>
<evidence type="ECO:0000256" key="5">
    <source>
        <dbReference type="ARBA" id="ARBA00022801"/>
    </source>
</evidence>
<dbReference type="Pfam" id="PF00679">
    <property type="entry name" value="EFG_C"/>
    <property type="match status" value="1"/>
</dbReference>
<dbReference type="Pfam" id="PF25118">
    <property type="entry name" value="EFL1"/>
    <property type="match status" value="1"/>
</dbReference>
<evidence type="ECO:0000256" key="2">
    <source>
        <dbReference type="ARBA" id="ARBA00022490"/>
    </source>
</evidence>
<dbReference type="OrthoDB" id="364892at2759"/>
<dbReference type="CDD" id="cd01681">
    <property type="entry name" value="aeEF2_snRNP_like_IV"/>
    <property type="match status" value="1"/>
</dbReference>
<organism evidence="11">
    <name type="scientific">Aphanomyces astaci</name>
    <name type="common">Crayfish plague agent</name>
    <dbReference type="NCBI Taxonomy" id="112090"/>
    <lineage>
        <taxon>Eukaryota</taxon>
        <taxon>Sar</taxon>
        <taxon>Stramenopiles</taxon>
        <taxon>Oomycota</taxon>
        <taxon>Saprolegniomycetes</taxon>
        <taxon>Saprolegniales</taxon>
        <taxon>Verrucalvaceae</taxon>
        <taxon>Aphanomyces</taxon>
    </lineage>
</organism>
<evidence type="ECO:0000256" key="4">
    <source>
        <dbReference type="ARBA" id="ARBA00022741"/>
    </source>
</evidence>
<reference evidence="11" key="1">
    <citation type="submission" date="2013-12" db="EMBL/GenBank/DDBJ databases">
        <title>The Genome Sequence of Aphanomyces astaci APO3.</title>
        <authorList>
            <consortium name="The Broad Institute Genomics Platform"/>
            <person name="Russ C."/>
            <person name="Tyler B."/>
            <person name="van West P."/>
            <person name="Dieguez-Uribeondo J."/>
            <person name="Young S.K."/>
            <person name="Zeng Q."/>
            <person name="Gargeya S."/>
            <person name="Fitzgerald M."/>
            <person name="Abouelleil A."/>
            <person name="Alvarado L."/>
            <person name="Chapman S.B."/>
            <person name="Gainer-Dewar J."/>
            <person name="Goldberg J."/>
            <person name="Griggs A."/>
            <person name="Gujja S."/>
            <person name="Hansen M."/>
            <person name="Howarth C."/>
            <person name="Imamovic A."/>
            <person name="Ireland A."/>
            <person name="Larimer J."/>
            <person name="McCowan C."/>
            <person name="Murphy C."/>
            <person name="Pearson M."/>
            <person name="Poon T.W."/>
            <person name="Priest M."/>
            <person name="Roberts A."/>
            <person name="Saif S."/>
            <person name="Shea T."/>
            <person name="Sykes S."/>
            <person name="Wortman J."/>
            <person name="Nusbaum C."/>
            <person name="Birren B."/>
        </authorList>
    </citation>
    <scope>NUCLEOTIDE SEQUENCE [LARGE SCALE GENOMIC DNA]</scope>
    <source>
        <strain evidence="11">APO3</strain>
    </source>
</reference>
<dbReference type="CDD" id="cd01885">
    <property type="entry name" value="EF2"/>
    <property type="match status" value="1"/>
</dbReference>
<protein>
    <recommendedName>
        <fullName evidence="8">Ribosome assembly protein 1</fullName>
    </recommendedName>
    <alternativeName>
        <fullName evidence="9">Elongation factor-like 1</fullName>
    </alternativeName>
</protein>
<dbReference type="Gene3D" id="3.30.70.240">
    <property type="match status" value="1"/>
</dbReference>
<dbReference type="InterPro" id="IPR056752">
    <property type="entry name" value="EFL1"/>
</dbReference>
<keyword evidence="5" id="KW-0378">Hydrolase</keyword>
<dbReference type="GeneID" id="20803645"/>
<dbReference type="FunFam" id="3.30.70.240:FF:000006">
    <property type="entry name" value="Elongation factor like GTPase 1"/>
    <property type="match status" value="1"/>
</dbReference>
<comment type="subcellular location">
    <subcellularLocation>
        <location evidence="1">Cytoplasm</location>
    </subcellularLocation>
</comment>
<dbReference type="CDD" id="cd16268">
    <property type="entry name" value="EF2_II"/>
    <property type="match status" value="1"/>
</dbReference>
<comment type="catalytic activity">
    <reaction evidence="7">
        <text>GTP + H2O = GDP + phosphate + H(+)</text>
        <dbReference type="Rhea" id="RHEA:19669"/>
        <dbReference type="ChEBI" id="CHEBI:15377"/>
        <dbReference type="ChEBI" id="CHEBI:15378"/>
        <dbReference type="ChEBI" id="CHEBI:37565"/>
        <dbReference type="ChEBI" id="CHEBI:43474"/>
        <dbReference type="ChEBI" id="CHEBI:58189"/>
    </reaction>
</comment>
<dbReference type="GO" id="GO:0003924">
    <property type="term" value="F:GTPase activity"/>
    <property type="evidence" value="ECO:0007669"/>
    <property type="project" value="InterPro"/>
</dbReference>
<dbReference type="CDD" id="cd04096">
    <property type="entry name" value="eEF2_snRNP_like_C"/>
    <property type="match status" value="1"/>
</dbReference>
<dbReference type="SUPFAM" id="SSF54980">
    <property type="entry name" value="EF-G C-terminal domain-like"/>
    <property type="match status" value="2"/>
</dbReference>
<dbReference type="FunFam" id="3.40.50.300:FF:000746">
    <property type="entry name" value="Ribosome assembly protein 1"/>
    <property type="match status" value="1"/>
</dbReference>
<dbReference type="FunFam" id="3.30.70.870:FF:000002">
    <property type="entry name" value="Translation elongation factor 2"/>
    <property type="match status" value="1"/>
</dbReference>
<dbReference type="Pfam" id="PF14492">
    <property type="entry name" value="EFG_III"/>
    <property type="match status" value="1"/>
</dbReference>
<dbReference type="RefSeq" id="XP_009823253.1">
    <property type="nucleotide sequence ID" value="XM_009824951.1"/>
</dbReference>
<dbReference type="Gene3D" id="2.40.30.10">
    <property type="entry name" value="Translation factors"/>
    <property type="match status" value="1"/>
</dbReference>
<dbReference type="Pfam" id="PF00009">
    <property type="entry name" value="GTP_EFTU"/>
    <property type="match status" value="1"/>
</dbReference>
<dbReference type="InterPro" id="IPR009000">
    <property type="entry name" value="Transl_B-barrel_sf"/>
</dbReference>
<keyword evidence="4" id="KW-0547">Nucleotide-binding</keyword>
<dbReference type="EMBL" id="KI913116">
    <property type="protein sequence ID" value="ETV86454.1"/>
    <property type="molecule type" value="Genomic_DNA"/>
</dbReference>
<dbReference type="GO" id="GO:0005829">
    <property type="term" value="C:cytosol"/>
    <property type="evidence" value="ECO:0007669"/>
    <property type="project" value="TreeGrafter"/>
</dbReference>
<dbReference type="InterPro" id="IPR000640">
    <property type="entry name" value="EFG_V-like"/>
</dbReference>
<name>W4H5A7_APHAT</name>
<accession>W4H5A7</accession>
<evidence type="ECO:0000256" key="9">
    <source>
        <dbReference type="ARBA" id="ARBA00081809"/>
    </source>
</evidence>
<feature type="domain" description="Tr-type G" evidence="10">
    <location>
        <begin position="18"/>
        <end position="268"/>
    </location>
</feature>
<dbReference type="Gene3D" id="3.30.70.870">
    <property type="entry name" value="Elongation Factor G (Translational Gtpase), domain 3"/>
    <property type="match status" value="1"/>
</dbReference>
<dbReference type="AlphaFoldDB" id="W4H5A7"/>
<sequence length="1006" mass="111732">MAGRVGPGQLAALQKDTAHIRNICIIAHVDHGKTTLSDSLVSSNGIISDKLAGKVRFLDNTEEEQTRGITMKSSAISLMYEGPLTPSERKDRGLDSTNDDVTVPYLINLVDSPGHVDFSFDVSTAVRLCDGALVLIDVIEGVCAQTHAVLRQAWQEGIRPCLVLNKIDRLIHELQFTPVEAYQHICRIVEQANVIISSMIRSDKLDEEQEIDVSLLDDDDDQTIETLERQWMFSPAYGNVLFGSAYDGWAFSIGYFAAYYSKKFDTPQAQWRQGLWGDHYFHAKTKVIRSTPWTSSSVPMFISFILEPLWSVYKTMMEPLPPPTQLATDGTYLEKLRQLTKSLRVAKLVNDRELLQRDRKLALQAVMRKWLPLAPSVLKMVSRVLPSPIAAQKTRADRLCVPDAADADQVATFHSIQACNANGPVVVYICKMVSTEASNLSDYATNASLRAMYPLKNDTNRGAEVYVAVGRVFSGTLKAHDLLYLLGPKYNGSEGVSSSHVTEIPPTSLQLYMVMGADFVLVNEVPPGNIVGIVGLHEHVLKTATLASTVACPSLAKMPYQAKPIVRVAVEPEDPRHFAELEAGLQRLYRSDPTVEVHVQETGEHVIVALGELHLERCVKDLTERFAKVPLRVSEPLVGFRETIANGDANYDKLAIFNFKHLHMSDMTTGRTTDGKFKTVVCPTPDCQVTLHLRAMPLPPSVVAFLENHADTWRALQDDSDDSVDVTSVKDELTAVLQGCSDEYWRSLPLDALWSCGPRRVGPNVLVNRVPDYASASTIFQANTGNPDSDPRAKFESSLITGFQLATTSGPLCDEPVWGVAFVIEDMVLTPTEDAAAIYGPLSGQVISTMKSGCRNAFIQQPVRLVEAMYLCTVQCHAEHLGKLYSVFAKRRAKVLSEELTDGSALFRIEAHLPVVESFGFATELLKNTSGNASNPQLIFDHWTTMDEDPFFQPHTDEEREDFGERIDEHNAVRRLIEMVRKRKGLAREEKVVVHAEKQRTLGRNK</sequence>
<dbReference type="SUPFAM" id="SSF52540">
    <property type="entry name" value="P-loop containing nucleoside triphosphate hydrolases"/>
    <property type="match status" value="1"/>
</dbReference>
<dbReference type="PROSITE" id="PS51722">
    <property type="entry name" value="G_TR_2"/>
    <property type="match status" value="1"/>
</dbReference>
<dbReference type="SUPFAM" id="SSF54211">
    <property type="entry name" value="Ribosomal protein S5 domain 2-like"/>
    <property type="match status" value="1"/>
</dbReference>
<dbReference type="NCBIfam" id="TIGR00231">
    <property type="entry name" value="small_GTP"/>
    <property type="match status" value="1"/>
</dbReference>
<dbReference type="STRING" id="112090.W4H5A7"/>
<evidence type="ECO:0000256" key="7">
    <source>
        <dbReference type="ARBA" id="ARBA00048548"/>
    </source>
</evidence>
<dbReference type="Gene3D" id="3.30.230.10">
    <property type="match status" value="1"/>
</dbReference>
<dbReference type="GO" id="GO:0043022">
    <property type="term" value="F:ribosome binding"/>
    <property type="evidence" value="ECO:0007669"/>
    <property type="project" value="TreeGrafter"/>
</dbReference>
<dbReference type="InterPro" id="IPR041095">
    <property type="entry name" value="EFG_II"/>
</dbReference>
<dbReference type="GO" id="GO:0042256">
    <property type="term" value="P:cytosolic ribosome assembly"/>
    <property type="evidence" value="ECO:0007669"/>
    <property type="project" value="TreeGrafter"/>
</dbReference>
<dbReference type="InterPro" id="IPR014721">
    <property type="entry name" value="Ribsml_uS5_D2-typ_fold_subgr"/>
</dbReference>
<evidence type="ECO:0000256" key="8">
    <source>
        <dbReference type="ARBA" id="ARBA00068031"/>
    </source>
</evidence>
<dbReference type="PRINTS" id="PR00315">
    <property type="entry name" value="ELONGATNFCT"/>
</dbReference>
<dbReference type="Gene3D" id="3.40.50.300">
    <property type="entry name" value="P-loop containing nucleotide triphosphate hydrolases"/>
    <property type="match status" value="1"/>
</dbReference>
<keyword evidence="6" id="KW-0342">GTP-binding</keyword>
<keyword evidence="3" id="KW-0690">Ribosome biogenesis</keyword>
<evidence type="ECO:0000256" key="3">
    <source>
        <dbReference type="ARBA" id="ARBA00022517"/>
    </source>
</evidence>
<dbReference type="InterPro" id="IPR005225">
    <property type="entry name" value="Small_GTP-bd"/>
</dbReference>
<dbReference type="InterPro" id="IPR035647">
    <property type="entry name" value="EFG_III/V"/>
</dbReference>
<dbReference type="PANTHER" id="PTHR42908:SF3">
    <property type="entry name" value="ELONGATION FACTOR-LIKE GTPASE 1"/>
    <property type="match status" value="1"/>
</dbReference>
<dbReference type="InterPro" id="IPR000795">
    <property type="entry name" value="T_Tr_GTP-bd_dom"/>
</dbReference>
<dbReference type="SUPFAM" id="SSF50447">
    <property type="entry name" value="Translation proteins"/>
    <property type="match status" value="1"/>
</dbReference>
<dbReference type="CDD" id="cd16261">
    <property type="entry name" value="EF2_snRNP_III"/>
    <property type="match status" value="1"/>
</dbReference>
<dbReference type="PANTHER" id="PTHR42908">
    <property type="entry name" value="TRANSLATION ELONGATION FACTOR-RELATED"/>
    <property type="match status" value="1"/>
</dbReference>
<evidence type="ECO:0000313" key="11">
    <source>
        <dbReference type="EMBL" id="ETV86454.1"/>
    </source>
</evidence>
<dbReference type="InterPro" id="IPR020568">
    <property type="entry name" value="Ribosomal_Su5_D2-typ_SF"/>
</dbReference>
<dbReference type="SMART" id="SM00838">
    <property type="entry name" value="EFG_C"/>
    <property type="match status" value="1"/>
</dbReference>
<dbReference type="VEuPathDB" id="FungiDB:H257_01649"/>
<evidence type="ECO:0000256" key="1">
    <source>
        <dbReference type="ARBA" id="ARBA00004496"/>
    </source>
</evidence>
<dbReference type="InterPro" id="IPR027417">
    <property type="entry name" value="P-loop_NTPase"/>
</dbReference>
<evidence type="ECO:0000259" key="10">
    <source>
        <dbReference type="PROSITE" id="PS51722"/>
    </source>
</evidence>
<dbReference type="GO" id="GO:1990904">
    <property type="term" value="C:ribonucleoprotein complex"/>
    <property type="evidence" value="ECO:0007669"/>
    <property type="project" value="TreeGrafter"/>
</dbReference>
<dbReference type="GO" id="GO:0005525">
    <property type="term" value="F:GTP binding"/>
    <property type="evidence" value="ECO:0007669"/>
    <property type="project" value="UniProtKB-KW"/>
</dbReference>
<evidence type="ECO:0000256" key="6">
    <source>
        <dbReference type="ARBA" id="ARBA00023134"/>
    </source>
</evidence>
<gene>
    <name evidence="11" type="ORF">H257_01649</name>
</gene>